<dbReference type="PANTHER" id="PTHR30293:SF2">
    <property type="entry name" value="TRANSCRIPTIONAL ACTIVATOR PROTEIN NHAR"/>
    <property type="match status" value="1"/>
</dbReference>
<evidence type="ECO:0000313" key="7">
    <source>
        <dbReference type="EMBL" id="ASP40126.1"/>
    </source>
</evidence>
<dbReference type="PANTHER" id="PTHR30293">
    <property type="entry name" value="TRANSCRIPTIONAL REGULATORY PROTEIN NAC-RELATED"/>
    <property type="match status" value="1"/>
</dbReference>
<keyword evidence="3" id="KW-0238">DNA-binding</keyword>
<name>A0A222FNI7_9GAMM</name>
<dbReference type="AlphaFoldDB" id="A0A222FNI7"/>
<dbReference type="Gene3D" id="1.10.10.10">
    <property type="entry name" value="Winged helix-like DNA-binding domain superfamily/Winged helix DNA-binding domain"/>
    <property type="match status" value="1"/>
</dbReference>
<dbReference type="RefSeq" id="WP_094061299.1">
    <property type="nucleotide sequence ID" value="NZ_CP022530.1"/>
</dbReference>
<dbReference type="Pfam" id="PF03466">
    <property type="entry name" value="LysR_substrate"/>
    <property type="match status" value="1"/>
</dbReference>
<evidence type="ECO:0000256" key="2">
    <source>
        <dbReference type="ARBA" id="ARBA00023015"/>
    </source>
</evidence>
<dbReference type="InterPro" id="IPR036390">
    <property type="entry name" value="WH_DNA-bd_sf"/>
</dbReference>
<evidence type="ECO:0000256" key="4">
    <source>
        <dbReference type="ARBA" id="ARBA00023159"/>
    </source>
</evidence>
<reference evidence="7 8" key="1">
    <citation type="submission" date="2017-07" db="EMBL/GenBank/DDBJ databases">
        <title>Annotated genome sequence of Bacterioplanes sanyensis isolated from Red Sea.</title>
        <authorList>
            <person name="Rehman Z.U."/>
        </authorList>
    </citation>
    <scope>NUCLEOTIDE SEQUENCE [LARGE SCALE GENOMIC DNA]</scope>
    <source>
        <strain evidence="7 8">NV9</strain>
    </source>
</reference>
<dbReference type="EMBL" id="CP022530">
    <property type="protein sequence ID" value="ASP40126.1"/>
    <property type="molecule type" value="Genomic_DNA"/>
</dbReference>
<dbReference type="KEGG" id="bsan:CHH28_16230"/>
<organism evidence="7 8">
    <name type="scientific">Bacterioplanes sanyensis</name>
    <dbReference type="NCBI Taxonomy" id="1249553"/>
    <lineage>
        <taxon>Bacteria</taxon>
        <taxon>Pseudomonadati</taxon>
        <taxon>Pseudomonadota</taxon>
        <taxon>Gammaproteobacteria</taxon>
        <taxon>Oceanospirillales</taxon>
        <taxon>Oceanospirillaceae</taxon>
        <taxon>Bacterioplanes</taxon>
    </lineage>
</organism>
<dbReference type="PROSITE" id="PS50931">
    <property type="entry name" value="HTH_LYSR"/>
    <property type="match status" value="1"/>
</dbReference>
<evidence type="ECO:0000313" key="8">
    <source>
        <dbReference type="Proteomes" id="UP000202440"/>
    </source>
</evidence>
<evidence type="ECO:0000259" key="6">
    <source>
        <dbReference type="PROSITE" id="PS50931"/>
    </source>
</evidence>
<dbReference type="GO" id="GO:2000142">
    <property type="term" value="P:regulation of DNA-templated transcription initiation"/>
    <property type="evidence" value="ECO:0007669"/>
    <property type="project" value="TreeGrafter"/>
</dbReference>
<keyword evidence="4" id="KW-0010">Activator</keyword>
<dbReference type="GO" id="GO:0003700">
    <property type="term" value="F:DNA-binding transcription factor activity"/>
    <property type="evidence" value="ECO:0007669"/>
    <property type="project" value="InterPro"/>
</dbReference>
<gene>
    <name evidence="7" type="ORF">CHH28_16230</name>
</gene>
<accession>A0A222FNI7</accession>
<feature type="domain" description="HTH lysR-type" evidence="6">
    <location>
        <begin position="4"/>
        <end position="61"/>
    </location>
</feature>
<comment type="similarity">
    <text evidence="1">Belongs to the LysR transcriptional regulatory family.</text>
</comment>
<keyword evidence="8" id="KW-1185">Reference proteome</keyword>
<dbReference type="InterPro" id="IPR005119">
    <property type="entry name" value="LysR_subst-bd"/>
</dbReference>
<dbReference type="InterPro" id="IPR036388">
    <property type="entry name" value="WH-like_DNA-bd_sf"/>
</dbReference>
<keyword evidence="2" id="KW-0805">Transcription regulation</keyword>
<sequence>MTSLNYKHLLYFQQVAQEGSVQAAAARLNVTPQTISGQLRLLEQQLGVALLRKSGRQLELTSAGRLALQYSRDIFALGDQLQQAMRQGDKPQPRELRVGIVDALAKSIAHQLLMPALTQEPLQLTCREQPMPDLLGELAVGKLDLVLADSPIPANMKIRCFSHLLGSSPLACFSAPSLQQVFHAPFPHCLQDAPLLLPTDTHSGVRASVLSWLSRHQLECRIAGEFDDSALLKAFGSQGHGFFFAPAVISQDISDKYGVTAVAVVDELQQSFYALYAERDNGNTSVQRIVDSAADYFASR</sequence>
<dbReference type="InterPro" id="IPR000847">
    <property type="entry name" value="LysR_HTH_N"/>
</dbReference>
<dbReference type="GO" id="GO:0003677">
    <property type="term" value="F:DNA binding"/>
    <property type="evidence" value="ECO:0007669"/>
    <property type="project" value="UniProtKB-KW"/>
</dbReference>
<proteinExistence type="inferred from homology"/>
<evidence type="ECO:0000256" key="3">
    <source>
        <dbReference type="ARBA" id="ARBA00023125"/>
    </source>
</evidence>
<keyword evidence="5" id="KW-0804">Transcription</keyword>
<evidence type="ECO:0000256" key="5">
    <source>
        <dbReference type="ARBA" id="ARBA00023163"/>
    </source>
</evidence>
<dbReference type="Pfam" id="PF00126">
    <property type="entry name" value="HTH_1"/>
    <property type="match status" value="1"/>
</dbReference>
<dbReference type="SUPFAM" id="SSF46785">
    <property type="entry name" value="Winged helix' DNA-binding domain"/>
    <property type="match status" value="1"/>
</dbReference>
<evidence type="ECO:0000256" key="1">
    <source>
        <dbReference type="ARBA" id="ARBA00009437"/>
    </source>
</evidence>
<dbReference type="Proteomes" id="UP000202440">
    <property type="component" value="Chromosome"/>
</dbReference>
<dbReference type="Gene3D" id="3.40.190.290">
    <property type="match status" value="1"/>
</dbReference>
<dbReference type="OrthoDB" id="464481at2"/>
<dbReference type="SUPFAM" id="SSF53850">
    <property type="entry name" value="Periplasmic binding protein-like II"/>
    <property type="match status" value="1"/>
</dbReference>
<protein>
    <submittedName>
        <fullName evidence="7">LysR family transcriptional regulator</fullName>
    </submittedName>
</protein>